<keyword evidence="5" id="KW-0030">Aminoacyl-tRNA synthetase</keyword>
<keyword evidence="1" id="KW-0436">Ligase</keyword>
<evidence type="ECO:0000256" key="2">
    <source>
        <dbReference type="ARBA" id="ARBA00022741"/>
    </source>
</evidence>
<accession>A0A0S4R183</accession>
<dbReference type="PANTHER" id="PTHR42918:SF15">
    <property type="entry name" value="LYSINE--TRNA LIGASE, CHLOROPLASTIC_MITOCHONDRIAL"/>
    <property type="match status" value="1"/>
</dbReference>
<evidence type="ECO:0000313" key="5">
    <source>
        <dbReference type="EMBL" id="CUU60914.1"/>
    </source>
</evidence>
<organism evidence="5 6">
    <name type="scientific">Parafrankia irregularis</name>
    <dbReference type="NCBI Taxonomy" id="795642"/>
    <lineage>
        <taxon>Bacteria</taxon>
        <taxon>Bacillati</taxon>
        <taxon>Actinomycetota</taxon>
        <taxon>Actinomycetes</taxon>
        <taxon>Frankiales</taxon>
        <taxon>Frankiaceae</taxon>
        <taxon>Parafrankia</taxon>
    </lineage>
</organism>
<protein>
    <submittedName>
        <fullName evidence="5">Lysyl-tRNA synthetase, class 2</fullName>
    </submittedName>
</protein>
<keyword evidence="2" id="KW-0547">Nucleotide-binding</keyword>
<dbReference type="GO" id="GO:0005524">
    <property type="term" value="F:ATP binding"/>
    <property type="evidence" value="ECO:0007669"/>
    <property type="project" value="InterPro"/>
</dbReference>
<sequence length="295" mass="33071">MTAVFDPIGLKSEILFSLRDTLRAESFVELITPVARRTDLGPRRRARIDLDGGRFLRTMIGPALRINLEYHPRVFEIGPCFRHEPSDELHSSEFTMLDLYATGESFDWLYDMAVRLVAPHIAYKPVRISVADYIFDLFGVNLRREPLGDLPMRIADRMRLSATTPFRTVLGQFVEHELETKSRAAAVFLTDYPLGGDEPCARLTPGTPAVINRFELVIDGIEVVHGYEDEVDGVAFAQRAREADLYDDEQGLVWRAIDAGQVPGSSVGLGIGVERLCMAASGVKDISHFRQSPQY</sequence>
<dbReference type="EMBL" id="FAOZ01000050">
    <property type="protein sequence ID" value="CUU60914.1"/>
    <property type="molecule type" value="Genomic_DNA"/>
</dbReference>
<dbReference type="PANTHER" id="PTHR42918">
    <property type="entry name" value="LYSYL-TRNA SYNTHETASE"/>
    <property type="match status" value="1"/>
</dbReference>
<dbReference type="Pfam" id="PF00152">
    <property type="entry name" value="tRNA-synt_2"/>
    <property type="match status" value="1"/>
</dbReference>
<dbReference type="InterPro" id="IPR045864">
    <property type="entry name" value="aa-tRNA-synth_II/BPL/LPL"/>
</dbReference>
<dbReference type="GO" id="GO:0000049">
    <property type="term" value="F:tRNA binding"/>
    <property type="evidence" value="ECO:0007669"/>
    <property type="project" value="TreeGrafter"/>
</dbReference>
<reference evidence="6" key="1">
    <citation type="submission" date="2015-11" db="EMBL/GenBank/DDBJ databases">
        <authorList>
            <person name="Varghese N."/>
        </authorList>
    </citation>
    <scope>NUCLEOTIDE SEQUENCE [LARGE SCALE GENOMIC DNA]</scope>
    <source>
        <strain evidence="6">DSM 45899</strain>
    </source>
</reference>
<dbReference type="InterPro" id="IPR006195">
    <property type="entry name" value="aa-tRNA-synth_II"/>
</dbReference>
<evidence type="ECO:0000256" key="3">
    <source>
        <dbReference type="ARBA" id="ARBA00022840"/>
    </source>
</evidence>
<evidence type="ECO:0000256" key="1">
    <source>
        <dbReference type="ARBA" id="ARBA00022598"/>
    </source>
</evidence>
<dbReference type="GO" id="GO:0006430">
    <property type="term" value="P:lysyl-tRNA aminoacylation"/>
    <property type="evidence" value="ECO:0007669"/>
    <property type="project" value="TreeGrafter"/>
</dbReference>
<dbReference type="GO" id="GO:0005829">
    <property type="term" value="C:cytosol"/>
    <property type="evidence" value="ECO:0007669"/>
    <property type="project" value="TreeGrafter"/>
</dbReference>
<dbReference type="Gene3D" id="3.30.930.10">
    <property type="entry name" value="Bira Bifunctional Protein, Domain 2"/>
    <property type="match status" value="1"/>
</dbReference>
<dbReference type="RefSeq" id="WP_200931474.1">
    <property type="nucleotide sequence ID" value="NZ_FAOZ01000050.1"/>
</dbReference>
<dbReference type="GO" id="GO:0004824">
    <property type="term" value="F:lysine-tRNA ligase activity"/>
    <property type="evidence" value="ECO:0007669"/>
    <property type="project" value="TreeGrafter"/>
</dbReference>
<proteinExistence type="predicted"/>
<dbReference type="Proteomes" id="UP000198802">
    <property type="component" value="Unassembled WGS sequence"/>
</dbReference>
<keyword evidence="3" id="KW-0067">ATP-binding</keyword>
<name>A0A0S4R183_9ACTN</name>
<keyword evidence="6" id="KW-1185">Reference proteome</keyword>
<evidence type="ECO:0000259" key="4">
    <source>
        <dbReference type="PROSITE" id="PS50862"/>
    </source>
</evidence>
<gene>
    <name evidence="5" type="ORF">Ga0074812_15014</name>
</gene>
<dbReference type="SUPFAM" id="SSF55681">
    <property type="entry name" value="Class II aaRS and biotin synthetases"/>
    <property type="match status" value="1"/>
</dbReference>
<feature type="domain" description="Aminoacyl-transfer RNA synthetases class-II family profile" evidence="4">
    <location>
        <begin position="10"/>
        <end position="293"/>
    </location>
</feature>
<dbReference type="InterPro" id="IPR004364">
    <property type="entry name" value="Aa-tRNA-synt_II"/>
</dbReference>
<evidence type="ECO:0000313" key="6">
    <source>
        <dbReference type="Proteomes" id="UP000198802"/>
    </source>
</evidence>
<dbReference type="PROSITE" id="PS50862">
    <property type="entry name" value="AA_TRNA_LIGASE_II"/>
    <property type="match status" value="1"/>
</dbReference>
<dbReference type="AlphaFoldDB" id="A0A0S4R183"/>